<dbReference type="InterPro" id="IPR020622">
    <property type="entry name" value="Ala_racemase_pyridoxalP-BS"/>
</dbReference>
<evidence type="ECO:0000256" key="8">
    <source>
        <dbReference type="PIRSR" id="PIRSR600821-50"/>
    </source>
</evidence>
<feature type="active site" description="Proton acceptor; specific for D-alanine" evidence="7">
    <location>
        <position position="57"/>
    </location>
</feature>
<dbReference type="PANTHER" id="PTHR30511">
    <property type="entry name" value="ALANINE RACEMASE"/>
    <property type="match status" value="1"/>
</dbReference>
<reference evidence="11 12" key="1">
    <citation type="journal article" date="2011" name="Stand. Genomic Sci.">
        <title>Complete genome sequence of Parvibaculum lavamentivorans type strain (DS-1(T)).</title>
        <authorList>
            <person name="Schleheck D."/>
            <person name="Weiss M."/>
            <person name="Pitluck S."/>
            <person name="Bruce D."/>
            <person name="Land M.L."/>
            <person name="Han S."/>
            <person name="Saunders E."/>
            <person name="Tapia R."/>
            <person name="Detter C."/>
            <person name="Brettin T."/>
            <person name="Han J."/>
            <person name="Woyke T."/>
            <person name="Goodwin L."/>
            <person name="Pennacchio L."/>
            <person name="Nolan M."/>
            <person name="Cook A.M."/>
            <person name="Kjelleberg S."/>
            <person name="Thomas T."/>
        </authorList>
    </citation>
    <scope>NUCLEOTIDE SEQUENCE [LARGE SCALE GENOMIC DNA]</scope>
    <source>
        <strain evidence="12">DS-1 / DSM 13023 / NCIMB 13966</strain>
    </source>
</reference>
<keyword evidence="5 7" id="KW-0663">Pyridoxal phosphate</keyword>
<feature type="binding site" evidence="7 9">
    <location>
        <position position="338"/>
    </location>
    <ligand>
        <name>substrate</name>
    </ligand>
</feature>
<evidence type="ECO:0000256" key="9">
    <source>
        <dbReference type="PIRSR" id="PIRSR600821-52"/>
    </source>
</evidence>
<dbReference type="PANTHER" id="PTHR30511:SF0">
    <property type="entry name" value="ALANINE RACEMASE, CATABOLIC-RELATED"/>
    <property type="match status" value="1"/>
</dbReference>
<dbReference type="GO" id="GO:0008784">
    <property type="term" value="F:alanine racemase activity"/>
    <property type="evidence" value="ECO:0007669"/>
    <property type="project" value="UniProtKB-UniRule"/>
</dbReference>
<dbReference type="KEGG" id="pla:Plav_3482"/>
<dbReference type="InterPro" id="IPR009006">
    <property type="entry name" value="Ala_racemase/Decarboxylase_C"/>
</dbReference>
<dbReference type="CDD" id="cd00430">
    <property type="entry name" value="PLPDE_III_AR"/>
    <property type="match status" value="1"/>
</dbReference>
<evidence type="ECO:0000256" key="5">
    <source>
        <dbReference type="ARBA" id="ARBA00022898"/>
    </source>
</evidence>
<dbReference type="Gene3D" id="3.20.20.10">
    <property type="entry name" value="Alanine racemase"/>
    <property type="match status" value="1"/>
</dbReference>
<name>A7HYU8_PARL1</name>
<evidence type="ECO:0000259" key="10">
    <source>
        <dbReference type="SMART" id="SM01005"/>
    </source>
</evidence>
<comment type="catalytic activity">
    <reaction evidence="1 7">
        <text>L-alanine = D-alanine</text>
        <dbReference type="Rhea" id="RHEA:20249"/>
        <dbReference type="ChEBI" id="CHEBI:57416"/>
        <dbReference type="ChEBI" id="CHEBI:57972"/>
        <dbReference type="EC" id="5.1.1.1"/>
    </reaction>
</comment>
<dbReference type="PRINTS" id="PR00992">
    <property type="entry name" value="ALARACEMASE"/>
</dbReference>
<evidence type="ECO:0000256" key="4">
    <source>
        <dbReference type="ARBA" id="ARBA00013089"/>
    </source>
</evidence>
<dbReference type="HOGENOM" id="CLU_028393_1_1_5"/>
<protein>
    <recommendedName>
        <fullName evidence="4 7">Alanine racemase</fullName>
        <ecNumber evidence="4 7">5.1.1.1</ecNumber>
    </recommendedName>
</protein>
<dbReference type="UniPathway" id="UPA00042">
    <property type="reaction ID" value="UER00497"/>
</dbReference>
<comment type="pathway">
    <text evidence="7">Amino-acid biosynthesis; D-alanine biosynthesis; D-alanine from L-alanine: step 1/1.</text>
</comment>
<dbReference type="PROSITE" id="PS00395">
    <property type="entry name" value="ALANINE_RACEMASE"/>
    <property type="match status" value="1"/>
</dbReference>
<dbReference type="Proteomes" id="UP000006377">
    <property type="component" value="Chromosome"/>
</dbReference>
<dbReference type="InterPro" id="IPR011079">
    <property type="entry name" value="Ala_racemase_C"/>
</dbReference>
<evidence type="ECO:0000256" key="2">
    <source>
        <dbReference type="ARBA" id="ARBA00001933"/>
    </source>
</evidence>
<evidence type="ECO:0000313" key="12">
    <source>
        <dbReference type="Proteomes" id="UP000006377"/>
    </source>
</evidence>
<dbReference type="HAMAP" id="MF_01201">
    <property type="entry name" value="Ala_racemase"/>
    <property type="match status" value="1"/>
</dbReference>
<dbReference type="RefSeq" id="WP_012112393.1">
    <property type="nucleotide sequence ID" value="NC_009719.1"/>
</dbReference>
<dbReference type="EMBL" id="CP000774">
    <property type="protein sequence ID" value="ABS65081.1"/>
    <property type="molecule type" value="Genomic_DNA"/>
</dbReference>
<evidence type="ECO:0000256" key="7">
    <source>
        <dbReference type="HAMAP-Rule" id="MF_01201"/>
    </source>
</evidence>
<dbReference type="InterPro" id="IPR029066">
    <property type="entry name" value="PLP-binding_barrel"/>
</dbReference>
<dbReference type="SUPFAM" id="SSF50621">
    <property type="entry name" value="Alanine racemase C-terminal domain-like"/>
    <property type="match status" value="1"/>
</dbReference>
<proteinExistence type="inferred from homology"/>
<feature type="domain" description="Alanine racemase C-terminal" evidence="10">
    <location>
        <begin position="258"/>
        <end position="395"/>
    </location>
</feature>
<feature type="modified residue" description="N6-(pyridoxal phosphate)lysine" evidence="7 8">
    <location>
        <position position="57"/>
    </location>
</feature>
<dbReference type="EC" id="5.1.1.1" evidence="4 7"/>
<dbReference type="GO" id="GO:0005829">
    <property type="term" value="C:cytosol"/>
    <property type="evidence" value="ECO:0007669"/>
    <property type="project" value="TreeGrafter"/>
</dbReference>
<dbReference type="STRING" id="402881.Plav_3482"/>
<keyword evidence="6 7" id="KW-0413">Isomerase</keyword>
<comment type="cofactor">
    <cofactor evidence="2 7 8">
        <name>pyridoxal 5'-phosphate</name>
        <dbReference type="ChEBI" id="CHEBI:597326"/>
    </cofactor>
</comment>
<dbReference type="Gene3D" id="2.40.37.10">
    <property type="entry name" value="Lyase, Ornithine Decarboxylase, Chain A, domain 1"/>
    <property type="match status" value="1"/>
</dbReference>
<comment type="function">
    <text evidence="7">Catalyzes the interconversion of L-alanine and D-alanine. May also act on other amino acids.</text>
</comment>
<dbReference type="AlphaFoldDB" id="A7HYU8"/>
<evidence type="ECO:0000256" key="3">
    <source>
        <dbReference type="ARBA" id="ARBA00007880"/>
    </source>
</evidence>
<feature type="active site" description="Proton acceptor; specific for L-alanine" evidence="7">
    <location>
        <position position="279"/>
    </location>
</feature>
<dbReference type="GO" id="GO:0030170">
    <property type="term" value="F:pyridoxal phosphate binding"/>
    <property type="evidence" value="ECO:0007669"/>
    <property type="project" value="UniProtKB-UniRule"/>
</dbReference>
<dbReference type="SMART" id="SM01005">
    <property type="entry name" value="Ala_racemase_C"/>
    <property type="match status" value="1"/>
</dbReference>
<comment type="similarity">
    <text evidence="3 7">Belongs to the alanine racemase family.</text>
</comment>
<dbReference type="GO" id="GO:0030632">
    <property type="term" value="P:D-alanine biosynthetic process"/>
    <property type="evidence" value="ECO:0007669"/>
    <property type="project" value="UniProtKB-UniRule"/>
</dbReference>
<dbReference type="InterPro" id="IPR000821">
    <property type="entry name" value="Ala_racemase"/>
</dbReference>
<keyword evidence="12" id="KW-1185">Reference proteome</keyword>
<dbReference type="eggNOG" id="COG0787">
    <property type="taxonomic scope" value="Bacteria"/>
</dbReference>
<dbReference type="SUPFAM" id="SSF51419">
    <property type="entry name" value="PLP-binding barrel"/>
    <property type="match status" value="1"/>
</dbReference>
<gene>
    <name evidence="11" type="ordered locus">Plav_3482</name>
</gene>
<accession>A7HYU8</accession>
<dbReference type="NCBIfam" id="TIGR00492">
    <property type="entry name" value="alr"/>
    <property type="match status" value="1"/>
</dbReference>
<sequence>MIARAFLRFTKRAPVIGTDTDLAAAGGLLTIDLDAVAANYDMLRAEAAGAEVSAVVKANAYGLGMGPVARRLAAEGCRSFFVAEANEGAALRALLPDAEIYVLNGLFPGTAGFYAAHGLVPCLASMAEVAEWREAAKGGSLKAALHFDTGMNRLGMSEADAAALAAEGALTAGIEVRLIMSHLACADDAASPMNARQLARFRGLRTILAGRFAGAKASLANSGGIYLGKDYHFDLVRPGVSLYGGSPFTGREHPFRPAVTVEARVLAVREMAAEETAGYGATWKARGTARMAVLAAGYADGYMRALSSPRPNGDGGDDYGGQVRIAGYTAPVAGRISMDMLIVDVSGLPEGAVKRGDMAELIGPHITVDDVGLKAGTLGYEILTSLGGRYMRIYVSGGKAMTEGGGRV</sequence>
<feature type="binding site" evidence="7 9">
    <location>
        <position position="153"/>
    </location>
    <ligand>
        <name>substrate</name>
    </ligand>
</feature>
<evidence type="ECO:0000256" key="1">
    <source>
        <dbReference type="ARBA" id="ARBA00000316"/>
    </source>
</evidence>
<dbReference type="Pfam" id="PF01168">
    <property type="entry name" value="Ala_racemase_N"/>
    <property type="match status" value="1"/>
</dbReference>
<dbReference type="OrthoDB" id="9813814at2"/>
<dbReference type="Pfam" id="PF00842">
    <property type="entry name" value="Ala_racemase_C"/>
    <property type="match status" value="1"/>
</dbReference>
<evidence type="ECO:0000256" key="6">
    <source>
        <dbReference type="ARBA" id="ARBA00023235"/>
    </source>
</evidence>
<evidence type="ECO:0000313" key="11">
    <source>
        <dbReference type="EMBL" id="ABS65081.1"/>
    </source>
</evidence>
<dbReference type="InterPro" id="IPR001608">
    <property type="entry name" value="Ala_racemase_N"/>
</dbReference>
<organism evidence="11 12">
    <name type="scientific">Parvibaculum lavamentivorans (strain DS-1 / DSM 13023 / NCIMB 13966)</name>
    <dbReference type="NCBI Taxonomy" id="402881"/>
    <lineage>
        <taxon>Bacteria</taxon>
        <taxon>Pseudomonadati</taxon>
        <taxon>Pseudomonadota</taxon>
        <taxon>Alphaproteobacteria</taxon>
        <taxon>Hyphomicrobiales</taxon>
        <taxon>Parvibaculaceae</taxon>
        <taxon>Parvibaculum</taxon>
    </lineage>
</organism>